<keyword evidence="1" id="KW-0472">Membrane</keyword>
<dbReference type="InterPro" id="IPR050879">
    <property type="entry name" value="Acyltransferase_3"/>
</dbReference>
<dbReference type="RefSeq" id="WP_258829348.1">
    <property type="nucleotide sequence ID" value="NZ_JANUHA010000014.1"/>
</dbReference>
<feature type="transmembrane region" description="Helical" evidence="1">
    <location>
        <begin position="302"/>
        <end position="321"/>
    </location>
</feature>
<evidence type="ECO:0000313" key="4">
    <source>
        <dbReference type="Proteomes" id="UP001206572"/>
    </source>
</evidence>
<feature type="transmembrane region" description="Helical" evidence="1">
    <location>
        <begin position="174"/>
        <end position="191"/>
    </location>
</feature>
<reference evidence="3 4" key="1">
    <citation type="submission" date="2022-08" db="EMBL/GenBank/DDBJ databases">
        <title>Reclassification of Massilia species as members of the genera Telluria, Duganella, Pseudoduganella, Mokoshia gen. nov. and Zemynaea gen. nov. using orthogonal and non-orthogonal genome-based approaches.</title>
        <authorList>
            <person name="Bowman J.P."/>
        </authorList>
    </citation>
    <scope>NUCLEOTIDE SEQUENCE [LARGE SCALE GENOMIC DNA]</scope>
    <source>
        <strain evidence="3 4">JCM 31661</strain>
    </source>
</reference>
<evidence type="ECO:0000256" key="1">
    <source>
        <dbReference type="SAM" id="Phobius"/>
    </source>
</evidence>
<dbReference type="InterPro" id="IPR002656">
    <property type="entry name" value="Acyl_transf_3_dom"/>
</dbReference>
<name>A0ABT2AQD0_9BURK</name>
<evidence type="ECO:0000313" key="3">
    <source>
        <dbReference type="EMBL" id="MCS0598336.1"/>
    </source>
</evidence>
<keyword evidence="1" id="KW-0812">Transmembrane</keyword>
<feature type="transmembrane region" description="Helical" evidence="1">
    <location>
        <begin position="341"/>
        <end position="363"/>
    </location>
</feature>
<feature type="transmembrane region" description="Helical" evidence="1">
    <location>
        <begin position="271"/>
        <end position="290"/>
    </location>
</feature>
<keyword evidence="3" id="KW-0808">Transferase</keyword>
<feature type="transmembrane region" description="Helical" evidence="1">
    <location>
        <begin position="48"/>
        <end position="71"/>
    </location>
</feature>
<feature type="transmembrane region" description="Helical" evidence="1">
    <location>
        <begin position="95"/>
        <end position="115"/>
    </location>
</feature>
<dbReference type="Proteomes" id="UP001206572">
    <property type="component" value="Unassembled WGS sequence"/>
</dbReference>
<keyword evidence="4" id="KW-1185">Reference proteome</keyword>
<protein>
    <submittedName>
        <fullName evidence="3">Acyltransferase</fullName>
    </submittedName>
</protein>
<accession>A0ABT2AQD0</accession>
<dbReference type="PANTHER" id="PTHR23028">
    <property type="entry name" value="ACETYLTRANSFERASE"/>
    <property type="match status" value="1"/>
</dbReference>
<dbReference type="PANTHER" id="PTHR23028:SF53">
    <property type="entry name" value="ACYL_TRANSF_3 DOMAIN-CONTAINING PROTEIN"/>
    <property type="match status" value="1"/>
</dbReference>
<gene>
    <name evidence="3" type="ORF">NX780_18495</name>
</gene>
<sequence length="395" mass="43604">MIGIFRTCPSRMQSSSTVRVHGLDTLRALAVSFVVLHHYVLFVSDAPTFGWVGSIGWVGVDLFFALSGYLIGNQIFAAMKSPGGFSLKHFYARRLLRTLPNYWVVLALYFLWPAFRGDAPLLPLWKYASFIQNFALEPGSAFSHSWSLAIEEQFYLLLPAVALIGAACRGSLRLAWTGILLAFIAGMLVRADLWQEMDAHTHKLYFYFKYIYYSSLCRYDELLAGVALALLRNHHPGAWGRLTKHGNLMGLAGLLACGAAFWFFLDDRYGFGITVFGFPLMALGFSLLIVAGVAEGSLLRNLHVPGAGPLALWSYAIYLLHKPVCVMAAGWMAAHGYGPEHALTIVVLLTLSVLTGWLLYRLVETPFMVLRQRWVPGNAARPAGPAPVQGGANPM</sequence>
<feature type="transmembrane region" description="Helical" evidence="1">
    <location>
        <begin position="247"/>
        <end position="265"/>
    </location>
</feature>
<dbReference type="GO" id="GO:0016746">
    <property type="term" value="F:acyltransferase activity"/>
    <property type="evidence" value="ECO:0007669"/>
    <property type="project" value="UniProtKB-KW"/>
</dbReference>
<feature type="domain" description="Acyltransferase 3" evidence="2">
    <location>
        <begin position="21"/>
        <end position="360"/>
    </location>
</feature>
<dbReference type="Pfam" id="PF01757">
    <property type="entry name" value="Acyl_transf_3"/>
    <property type="match status" value="1"/>
</dbReference>
<organism evidence="3 4">
    <name type="scientific">Massilia agri</name>
    <dbReference type="NCBI Taxonomy" id="1886785"/>
    <lineage>
        <taxon>Bacteria</taxon>
        <taxon>Pseudomonadati</taxon>
        <taxon>Pseudomonadota</taxon>
        <taxon>Betaproteobacteria</taxon>
        <taxon>Burkholderiales</taxon>
        <taxon>Oxalobacteraceae</taxon>
        <taxon>Telluria group</taxon>
        <taxon>Massilia</taxon>
    </lineage>
</organism>
<comment type="caution">
    <text evidence="3">The sequence shown here is derived from an EMBL/GenBank/DDBJ whole genome shotgun (WGS) entry which is preliminary data.</text>
</comment>
<keyword evidence="3" id="KW-0012">Acyltransferase</keyword>
<dbReference type="EMBL" id="JANUHA010000014">
    <property type="protein sequence ID" value="MCS0598336.1"/>
    <property type="molecule type" value="Genomic_DNA"/>
</dbReference>
<evidence type="ECO:0000259" key="2">
    <source>
        <dbReference type="Pfam" id="PF01757"/>
    </source>
</evidence>
<feature type="transmembrane region" description="Helical" evidence="1">
    <location>
        <begin position="21"/>
        <end position="42"/>
    </location>
</feature>
<proteinExistence type="predicted"/>
<keyword evidence="1" id="KW-1133">Transmembrane helix</keyword>